<dbReference type="SUPFAM" id="SSF48576">
    <property type="entry name" value="Terpenoid synthases"/>
    <property type="match status" value="1"/>
</dbReference>
<dbReference type="InterPro" id="IPR002060">
    <property type="entry name" value="Squ/phyt_synthse"/>
</dbReference>
<comment type="caution">
    <text evidence="2">The sequence shown here is derived from an EMBL/GenBank/DDBJ whole genome shotgun (WGS) entry which is preliminary data.</text>
</comment>
<name>A0ABV8KR06_9ACTN</name>
<evidence type="ECO:0000256" key="1">
    <source>
        <dbReference type="SAM" id="MobiDB-lite"/>
    </source>
</evidence>
<dbReference type="Proteomes" id="UP001595868">
    <property type="component" value="Unassembled WGS sequence"/>
</dbReference>
<dbReference type="InterPro" id="IPR044843">
    <property type="entry name" value="Trans_IPPS_bact-type"/>
</dbReference>
<keyword evidence="3" id="KW-1185">Reference proteome</keyword>
<dbReference type="SFLD" id="SFLDS00005">
    <property type="entry name" value="Isoprenoid_Synthase_Type_I"/>
    <property type="match status" value="1"/>
</dbReference>
<dbReference type="PANTHER" id="PTHR31480">
    <property type="entry name" value="BIFUNCTIONAL LYCOPENE CYCLASE/PHYTOENE SYNTHASE"/>
    <property type="match status" value="1"/>
</dbReference>
<gene>
    <name evidence="2" type="primary">hpnC</name>
    <name evidence="2" type="ORF">ACFOX0_21760</name>
</gene>
<evidence type="ECO:0000313" key="3">
    <source>
        <dbReference type="Proteomes" id="UP001595868"/>
    </source>
</evidence>
<organism evidence="2 3">
    <name type="scientific">Micromonospora zhanjiangensis</name>
    <dbReference type="NCBI Taxonomy" id="1522057"/>
    <lineage>
        <taxon>Bacteria</taxon>
        <taxon>Bacillati</taxon>
        <taxon>Actinomycetota</taxon>
        <taxon>Actinomycetes</taxon>
        <taxon>Micromonosporales</taxon>
        <taxon>Micromonosporaceae</taxon>
        <taxon>Micromonospora</taxon>
    </lineage>
</organism>
<dbReference type="CDD" id="cd00683">
    <property type="entry name" value="Trans_IPPS_HH"/>
    <property type="match status" value="1"/>
</dbReference>
<dbReference type="RefSeq" id="WP_377548969.1">
    <property type="nucleotide sequence ID" value="NZ_JBHSBN010000016.1"/>
</dbReference>
<dbReference type="InterPro" id="IPR017827">
    <property type="entry name" value="HSQ_synthase_HpnC"/>
</dbReference>
<dbReference type="SFLD" id="SFLDG01212">
    <property type="entry name" value="Phytoene_synthase_like"/>
    <property type="match status" value="1"/>
</dbReference>
<dbReference type="Pfam" id="PF00494">
    <property type="entry name" value="SQS_PSY"/>
    <property type="match status" value="1"/>
</dbReference>
<dbReference type="EC" id="2.5.1.21" evidence="2"/>
<evidence type="ECO:0000313" key="2">
    <source>
        <dbReference type="EMBL" id="MFC4108548.1"/>
    </source>
</evidence>
<accession>A0ABV8KR06</accession>
<dbReference type="InterPro" id="IPR033904">
    <property type="entry name" value="Trans_IPPS_HH"/>
</dbReference>
<dbReference type="NCBIfam" id="TIGR03464">
    <property type="entry name" value="HpnC"/>
    <property type="match status" value="1"/>
</dbReference>
<dbReference type="GO" id="GO:0051996">
    <property type="term" value="F:squalene synthase [NAD(P)H] activity"/>
    <property type="evidence" value="ECO:0007669"/>
    <property type="project" value="UniProtKB-EC"/>
</dbReference>
<dbReference type="SFLD" id="SFLDG01018">
    <property type="entry name" value="Squalene/Phytoene_Synthase_Lik"/>
    <property type="match status" value="1"/>
</dbReference>
<dbReference type="EMBL" id="JBHSBN010000016">
    <property type="protein sequence ID" value="MFC4108548.1"/>
    <property type="molecule type" value="Genomic_DNA"/>
</dbReference>
<dbReference type="Gene3D" id="1.10.600.10">
    <property type="entry name" value="Farnesyl Diphosphate Synthase"/>
    <property type="match status" value="1"/>
</dbReference>
<dbReference type="InterPro" id="IPR008949">
    <property type="entry name" value="Isoprenoid_synthase_dom_sf"/>
</dbReference>
<sequence length="303" mass="32531">MLELTRTGPGQPSPASVAGRRSPESALAGENFPVALRVLPERVRRHLLAIYTYARFVDDVGDEPGAGGTATDDAAARLSTLRRIEVELRGLYAGVPSSHPVLIRLAPTVTECRLPIGPLLRLIEANRRDQEQVRYATFDDLVDYCRLSADPVGELVLHVFGAASPGRIALSDRICTALQVVEHLQDVGEDYRRGRIYLPADELARFGVAEEQLAAPHAGGLLRYVIQRQADRAAGLLAAGTPLVGQLRGWARLAVAGYVAGGRATLAALRRADYDPLPGPPRPTRWTTAGHLAGTLLRPGAPA</sequence>
<feature type="region of interest" description="Disordered" evidence="1">
    <location>
        <begin position="1"/>
        <end position="24"/>
    </location>
</feature>
<proteinExistence type="predicted"/>
<reference evidence="3" key="1">
    <citation type="journal article" date="2019" name="Int. J. Syst. Evol. Microbiol.">
        <title>The Global Catalogue of Microorganisms (GCM) 10K type strain sequencing project: providing services to taxonomists for standard genome sequencing and annotation.</title>
        <authorList>
            <consortium name="The Broad Institute Genomics Platform"/>
            <consortium name="The Broad Institute Genome Sequencing Center for Infectious Disease"/>
            <person name="Wu L."/>
            <person name="Ma J."/>
        </authorList>
    </citation>
    <scope>NUCLEOTIDE SEQUENCE [LARGE SCALE GENOMIC DNA]</scope>
    <source>
        <strain evidence="3">2902at01</strain>
    </source>
</reference>
<protein>
    <submittedName>
        <fullName evidence="2">Squalene synthase HpnC</fullName>
        <ecNumber evidence="2">2.5.1.21</ecNumber>
    </submittedName>
</protein>
<keyword evidence="2" id="KW-0808">Transferase</keyword>